<dbReference type="GeneID" id="93668700"/>
<dbReference type="Pfam" id="PF11337">
    <property type="entry name" value="DUF3139"/>
    <property type="match status" value="1"/>
</dbReference>
<dbReference type="EMBL" id="JABBMI010000080">
    <property type="protein sequence ID" value="NMK55247.1"/>
    <property type="molecule type" value="Genomic_DNA"/>
</dbReference>
<keyword evidence="1" id="KW-0472">Membrane</keyword>
<dbReference type="RefSeq" id="WP_002432567.1">
    <property type="nucleotide sequence ID" value="NZ_AP031467.1"/>
</dbReference>
<evidence type="ECO:0000313" key="4">
    <source>
        <dbReference type="Proteomes" id="UP000538955"/>
    </source>
</evidence>
<keyword evidence="1" id="KW-0812">Transmembrane</keyword>
<feature type="transmembrane region" description="Helical" evidence="1">
    <location>
        <begin position="6"/>
        <end position="28"/>
    </location>
</feature>
<reference evidence="4 5" key="1">
    <citation type="submission" date="2020-04" db="EMBL/GenBank/DDBJ databases">
        <title>The Epidemiology and Molecular Characteristics of Linezolid-Resistant Staphylococcus capitis in Huashan Hospital, Shanghai.</title>
        <authorList>
            <person name="Ding L."/>
            <person name="Li P."/>
            <person name="Yang Y."/>
            <person name="Lin D."/>
            <person name="Xu X."/>
        </authorList>
    </citation>
    <scope>NUCLEOTIDE SEQUENCE [LARGE SCALE GENOMIC DNA]</scope>
    <source>
        <strain evidence="3 5">12-86</strain>
        <strain evidence="2 4">17-84</strain>
    </source>
</reference>
<dbReference type="eggNOG" id="ENOG5030589">
    <property type="taxonomic scope" value="Bacteria"/>
</dbReference>
<dbReference type="EMBL" id="JABBLX010000044">
    <property type="protein sequence ID" value="NMK98577.1"/>
    <property type="molecule type" value="Genomic_DNA"/>
</dbReference>
<keyword evidence="1" id="KW-1133">Transmembrane helix</keyword>
<proteinExistence type="predicted"/>
<dbReference type="AlphaFoldDB" id="A0A0S4M9M3"/>
<keyword evidence="4" id="KW-1185">Reference proteome</keyword>
<dbReference type="Proteomes" id="UP000550736">
    <property type="component" value="Unassembled WGS sequence"/>
</dbReference>
<name>A0A0S4M9M3_STACP</name>
<evidence type="ECO:0000256" key="1">
    <source>
        <dbReference type="SAM" id="Phobius"/>
    </source>
</evidence>
<comment type="caution">
    <text evidence="3">The sequence shown here is derived from an EMBL/GenBank/DDBJ whole genome shotgun (WGS) entry which is preliminary data.</text>
</comment>
<dbReference type="InterPro" id="IPR021486">
    <property type="entry name" value="DUF3139"/>
</dbReference>
<organism evidence="3 5">
    <name type="scientific">Staphylococcus capitis</name>
    <dbReference type="NCBI Taxonomy" id="29388"/>
    <lineage>
        <taxon>Bacteria</taxon>
        <taxon>Bacillati</taxon>
        <taxon>Bacillota</taxon>
        <taxon>Bacilli</taxon>
        <taxon>Bacillales</taxon>
        <taxon>Staphylococcaceae</taxon>
        <taxon>Staphylococcus</taxon>
    </lineage>
</organism>
<evidence type="ECO:0000313" key="3">
    <source>
        <dbReference type="EMBL" id="NMK98577.1"/>
    </source>
</evidence>
<evidence type="ECO:0000313" key="2">
    <source>
        <dbReference type="EMBL" id="NMK55247.1"/>
    </source>
</evidence>
<evidence type="ECO:0000313" key="5">
    <source>
        <dbReference type="Proteomes" id="UP000550736"/>
    </source>
</evidence>
<protein>
    <submittedName>
        <fullName evidence="3">DUF3139 domain-containing protein</fullName>
    </submittedName>
</protein>
<accession>A0A0S4M9M3</accession>
<gene>
    <name evidence="3" type="ORF">HHM13_10945</name>
    <name evidence="2" type="ORF">HHM24_11015</name>
</gene>
<dbReference type="Proteomes" id="UP000538955">
    <property type="component" value="Unassembled WGS sequence"/>
</dbReference>
<sequence length="121" mass="14196">MSRKQVILRIIIILIISLILAIVFFFGLKSYQGHKNIELMDSYIKEHHLQDKIKKQDNLYSAKKGMYYKEIVFKDESNVTYVMQPISTNKGIFVEGFDSETKKSIKKAKHSDFDKNYKPSK</sequence>